<feature type="transmembrane region" description="Helical" evidence="1">
    <location>
        <begin position="43"/>
        <end position="65"/>
    </location>
</feature>
<gene>
    <name evidence="2 3 5" type="ORF">Bm1314</name>
    <name evidence="3" type="ORF">BM_BM1314</name>
    <name evidence="2" type="ORF">BM_Bm1314</name>
</gene>
<evidence type="ECO:0000313" key="3">
    <source>
        <dbReference type="EMBL" id="VIO90192.1"/>
    </source>
</evidence>
<protein>
    <submittedName>
        <fullName evidence="2 5">Bm1314</fullName>
    </submittedName>
</protein>
<sequence>MNKLNGSYLETESVIEKKLKSMSTVTFGDELDWRFAILIKTMIIFNAIPVLLLSLYIIISSIVIYSSAALVQLTSFLFGLAIFAPIMLFSSLSALIVSLIIITSRRIFIKENVRPFSSLGSYHEQLKME</sequence>
<dbReference type="GeneID" id="66057781"/>
<dbReference type="EMBL" id="LN856952">
    <property type="protein sequence ID" value="CDP95696.1"/>
    <property type="molecule type" value="Genomic_DNA"/>
</dbReference>
<accession>A0A0J9XUG9</accession>
<evidence type="ECO:0000313" key="5">
    <source>
        <dbReference type="WBParaSite" id="Bm1314a.1"/>
    </source>
</evidence>
<name>A0A0J9XUG9_BRUMA</name>
<accession>A0A4E9F8E2</accession>
<evidence type="ECO:0000313" key="4">
    <source>
        <dbReference type="Proteomes" id="UP000006672"/>
    </source>
</evidence>
<keyword evidence="1" id="KW-0472">Membrane</keyword>
<dbReference type="OrthoDB" id="5877332at2759"/>
<keyword evidence="1" id="KW-1133">Transmembrane helix</keyword>
<dbReference type="EMBL" id="CAAKNF010000192">
    <property type="protein sequence ID" value="VIO90192.1"/>
    <property type="molecule type" value="Genomic_DNA"/>
</dbReference>
<feature type="transmembrane region" description="Helical" evidence="1">
    <location>
        <begin position="77"/>
        <end position="102"/>
    </location>
</feature>
<dbReference type="WBParaSite" id="Bm1314a.1">
    <property type="protein sequence ID" value="Bm1314a.1"/>
    <property type="gene ID" value="WBGene00221575"/>
</dbReference>
<dbReference type="CTD" id="66057781"/>
<evidence type="ECO:0000313" key="2">
    <source>
        <dbReference type="EMBL" id="CDP95696.1"/>
    </source>
</evidence>
<evidence type="ECO:0000256" key="1">
    <source>
        <dbReference type="SAM" id="Phobius"/>
    </source>
</evidence>
<dbReference type="AlphaFoldDB" id="A0A0J9XUG9"/>
<organism evidence="2">
    <name type="scientific">Brugia malayi</name>
    <name type="common">Filarial nematode worm</name>
    <dbReference type="NCBI Taxonomy" id="6279"/>
    <lineage>
        <taxon>Eukaryota</taxon>
        <taxon>Metazoa</taxon>
        <taxon>Ecdysozoa</taxon>
        <taxon>Nematoda</taxon>
        <taxon>Chromadorea</taxon>
        <taxon>Rhabditida</taxon>
        <taxon>Spirurina</taxon>
        <taxon>Spiruromorpha</taxon>
        <taxon>Filarioidea</taxon>
        <taxon>Onchocercidae</taxon>
        <taxon>Brugia</taxon>
    </lineage>
</organism>
<dbReference type="KEGG" id="bmy:BM_BM1314"/>
<keyword evidence="1" id="KW-0812">Transmembrane</keyword>
<dbReference type="OMA" id="DWRFAIL"/>
<keyword evidence="4" id="KW-1185">Reference proteome</keyword>
<reference evidence="2" key="2">
    <citation type="submission" date="2012-12" db="EMBL/GenBank/DDBJ databases">
        <authorList>
            <person name="Gao Y.W."/>
            <person name="Fan S.T."/>
            <person name="Sun H.T."/>
            <person name="Wang Z."/>
            <person name="Gao X.L."/>
            <person name="Li Y.G."/>
            <person name="Wang T.C."/>
            <person name="Zhang K."/>
            <person name="Xu W.W."/>
            <person name="Yu Z.J."/>
            <person name="Xia X.Z."/>
        </authorList>
    </citation>
    <scope>NUCLEOTIDE SEQUENCE</scope>
    <source>
        <strain evidence="2">FR3</strain>
    </source>
</reference>
<reference evidence="3" key="3">
    <citation type="submission" date="2019-04" db="EMBL/GenBank/DDBJ databases">
        <authorList>
            <person name="Howe K."/>
            <person name="Paulini M."/>
            <person name="Williams G."/>
        </authorList>
    </citation>
    <scope>NUCLEOTIDE SEQUENCE [LARGE SCALE GENOMIC DNA]</scope>
    <source>
        <strain evidence="3">FR3</strain>
    </source>
</reference>
<proteinExistence type="predicted"/>
<dbReference type="RefSeq" id="XP_042932118.1">
    <property type="nucleotide sequence ID" value="XM_043076184.1"/>
</dbReference>
<dbReference type="Proteomes" id="UP000006672">
    <property type="component" value="Unassembled WGS sequence"/>
</dbReference>
<reference evidence="5" key="4">
    <citation type="submission" date="2019-12" db="UniProtKB">
        <authorList>
            <consortium name="WormBaseParasite"/>
        </authorList>
    </citation>
    <scope>IDENTIFICATION</scope>
</reference>
<reference evidence="2 4" key="1">
    <citation type="journal article" date="2007" name="Science">
        <title>Draft genome of the filarial nematode parasite Brugia malayi.</title>
        <authorList>
            <person name="Ghedin E."/>
            <person name="Wang S."/>
            <person name="Spiro D."/>
            <person name="Caler E."/>
            <person name="Zhao Q."/>
            <person name="Crabtree J."/>
            <person name="Allen J.E."/>
            <person name="Delcher A.L."/>
            <person name="Guiliano D.B."/>
            <person name="Miranda-Saavedra D."/>
            <person name="Angiuoli S.V."/>
            <person name="Creasy T."/>
            <person name="Amedeo P."/>
            <person name="Haas B."/>
            <person name="El-Sayed N.M."/>
            <person name="Wortman J.R."/>
            <person name="Feldblyum T."/>
            <person name="Tallon L."/>
            <person name="Schatz M."/>
            <person name="Shumway M."/>
            <person name="Koo H."/>
            <person name="Salzberg S.L."/>
            <person name="Schobel S."/>
            <person name="Pertea M."/>
            <person name="Pop M."/>
            <person name="White O."/>
            <person name="Barton G.J."/>
            <person name="Carlow C.K."/>
            <person name="Crawford M.J."/>
            <person name="Daub J."/>
            <person name="Dimmic M.W."/>
            <person name="Estes C.F."/>
            <person name="Foster J.M."/>
            <person name="Ganatra M."/>
            <person name="Gregory W.F."/>
            <person name="Johnson N.M."/>
            <person name="Jin J."/>
            <person name="Komuniecki R."/>
            <person name="Korf I."/>
            <person name="Kumar S."/>
            <person name="Laney S."/>
            <person name="Li B.W."/>
            <person name="Li W."/>
            <person name="Lindblom T.H."/>
            <person name="Lustigman S."/>
            <person name="Ma D."/>
            <person name="Maina C.V."/>
            <person name="Martin D.M."/>
            <person name="McCarter J.P."/>
            <person name="McReynolds L."/>
            <person name="Mitreva M."/>
            <person name="Nutman T.B."/>
            <person name="Parkinson J."/>
            <person name="Peregrin-Alvarez J.M."/>
            <person name="Poole C."/>
            <person name="Ren Q."/>
            <person name="Saunders L."/>
            <person name="Sluder A.E."/>
            <person name="Smith K."/>
            <person name="Stanke M."/>
            <person name="Unnasch T.R."/>
            <person name="Ware J."/>
            <person name="Wei A.D."/>
            <person name="Weil G."/>
            <person name="Williams D.J."/>
            <person name="Zhang Y."/>
            <person name="Williams S.A."/>
            <person name="Fraser-Liggett C."/>
            <person name="Slatko B."/>
            <person name="Blaxter M.L."/>
            <person name="Scott A.L."/>
        </authorList>
    </citation>
    <scope>NUCLEOTIDE SEQUENCE</scope>
    <source>
        <strain evidence="2 4">FR3</strain>
    </source>
</reference>